<dbReference type="Gene3D" id="1.10.1060.20">
    <property type="match status" value="1"/>
</dbReference>
<name>A0A1W1C039_9ZZZZ</name>
<reference evidence="1" key="1">
    <citation type="submission" date="2016-10" db="EMBL/GenBank/DDBJ databases">
        <authorList>
            <person name="de Groot N.N."/>
        </authorList>
    </citation>
    <scope>NUCLEOTIDE SEQUENCE</scope>
</reference>
<proteinExistence type="predicted"/>
<sequence length="349" mass="40274">MPFENRLELNARAFFFNAERDYLPYYKNFSLNVDRGMKLKEILKMIREKNRDFSYPERDLIFRVNDLMVTGEEKIATIVDRLGTELTIDPALKYRSDNGLIFNNSDFMHQFKHLLGHYSTKEDLVYYLRLYPLYYASETFKYNHEYIGDAILILAHKMITDGNVHKKEILDAINDEFDGISCCEYENNLFAKEDYRETIAELKRMIDVKKEKSFVEKVLTLPKKKSINIDSIAGHAVSIYAGDRVSDKLVEEAKEAIINSDAKFIEFDMSTKLAGQTLVDSNREMAYRKAGTMMLNAVDSGANVLVCLKDEDLTIFKSILAEAERTMGRDIDIALISFVELQELTKVTA</sequence>
<gene>
    <name evidence="1" type="ORF">MNB_SV-12-1276</name>
</gene>
<organism evidence="1">
    <name type="scientific">hydrothermal vent metagenome</name>
    <dbReference type="NCBI Taxonomy" id="652676"/>
    <lineage>
        <taxon>unclassified sequences</taxon>
        <taxon>metagenomes</taxon>
        <taxon>ecological metagenomes</taxon>
    </lineage>
</organism>
<evidence type="ECO:0000313" key="1">
    <source>
        <dbReference type="EMBL" id="SFV59082.1"/>
    </source>
</evidence>
<evidence type="ECO:0008006" key="2">
    <source>
        <dbReference type="Google" id="ProtNLM"/>
    </source>
</evidence>
<accession>A0A1W1C039</accession>
<dbReference type="AlphaFoldDB" id="A0A1W1C039"/>
<dbReference type="EMBL" id="FPHE01000088">
    <property type="protein sequence ID" value="SFV59082.1"/>
    <property type="molecule type" value="Genomic_DNA"/>
</dbReference>
<dbReference type="Gene3D" id="3.40.50.11810">
    <property type="match status" value="1"/>
</dbReference>
<dbReference type="InterPro" id="IPR012675">
    <property type="entry name" value="Beta-grasp_dom_sf"/>
</dbReference>
<dbReference type="Gene3D" id="3.10.20.30">
    <property type="match status" value="1"/>
</dbReference>
<protein>
    <recommendedName>
        <fullName evidence="2">DUF5644 domain-containing protein</fullName>
    </recommendedName>
</protein>